<dbReference type="AlphaFoldDB" id="A0AAE2VEB2"/>
<reference evidence="1" key="1">
    <citation type="submission" date="2021-01" db="EMBL/GenBank/DDBJ databases">
        <title>Modified the classification status of verrucomicrobia.</title>
        <authorList>
            <person name="Feng X."/>
        </authorList>
    </citation>
    <scope>NUCLEOTIDE SEQUENCE</scope>
    <source>
        <strain evidence="1">5K15</strain>
    </source>
</reference>
<dbReference type="Gene3D" id="2.160.20.10">
    <property type="entry name" value="Single-stranded right-handed beta-helix, Pectin lyase-like"/>
    <property type="match status" value="1"/>
</dbReference>
<keyword evidence="2" id="KW-1185">Reference proteome</keyword>
<dbReference type="RefSeq" id="WP_309490212.1">
    <property type="nucleotide sequence ID" value="NZ_JAENIG010000007.1"/>
</dbReference>
<dbReference type="EMBL" id="JAENIG010000007">
    <property type="protein sequence ID" value="MBK1855599.1"/>
    <property type="molecule type" value="Genomic_DNA"/>
</dbReference>
<dbReference type="InterPro" id="IPR011050">
    <property type="entry name" value="Pectin_lyase_fold/virulence"/>
</dbReference>
<protein>
    <recommendedName>
        <fullName evidence="3">Right handed beta helix domain-containing protein</fullName>
    </recommendedName>
</protein>
<evidence type="ECO:0000313" key="1">
    <source>
        <dbReference type="EMBL" id="MBK1855599.1"/>
    </source>
</evidence>
<proteinExistence type="predicted"/>
<evidence type="ECO:0000313" key="2">
    <source>
        <dbReference type="Proteomes" id="UP000634206"/>
    </source>
</evidence>
<dbReference type="Proteomes" id="UP000634206">
    <property type="component" value="Unassembled WGS sequence"/>
</dbReference>
<accession>A0AAE2VEB2</accession>
<dbReference type="InterPro" id="IPR006626">
    <property type="entry name" value="PbH1"/>
</dbReference>
<comment type="caution">
    <text evidence="1">The sequence shown here is derived from an EMBL/GenBank/DDBJ whole genome shotgun (WGS) entry which is preliminary data.</text>
</comment>
<dbReference type="SUPFAM" id="SSF51126">
    <property type="entry name" value="Pectin lyase-like"/>
    <property type="match status" value="2"/>
</dbReference>
<evidence type="ECO:0008006" key="3">
    <source>
        <dbReference type="Google" id="ProtNLM"/>
    </source>
</evidence>
<name>A0AAE2VEB2_9BACT</name>
<organism evidence="1 2">
    <name type="scientific">Oceaniferula flava</name>
    <dbReference type="NCBI Taxonomy" id="2800421"/>
    <lineage>
        <taxon>Bacteria</taxon>
        <taxon>Pseudomonadati</taxon>
        <taxon>Verrucomicrobiota</taxon>
        <taxon>Verrucomicrobiia</taxon>
        <taxon>Verrucomicrobiales</taxon>
        <taxon>Verrucomicrobiaceae</taxon>
        <taxon>Oceaniferula</taxon>
    </lineage>
</organism>
<sequence>MRHINYILGLLMFLPGLCQAEDYRVDSQKKFDYISTIELKPGDTILLKRGMTFTGMLAPKGSGTEGKPIRIGAYGSGKRPVIRAKGKHLAGVLLKNLSYWEVHSLEVTNTDGSDKDQGTLFGIYVLVEKKEGTYRHVYINDCYVHHVNGMVAGKRRGGIHVHMRKVKNSKFDDLRITNNRVEQIGGVGIGNSSSCGGVKLLRNDYEAENLWTRVYVAGNRVDTTGRNNIIARVSKDAIYEHNVLANSSRRDTGHSIFCFNTDGIKIQYNEAYGNVGNKKNKDGGGESDRGGFDADYNCINTFIQYNYSHDNLWFCGIMKRPTRNVVIRYNVSENDREGIYFYGFDRNKQAENVHIYNNTHYVRKGLHVEVFAEGRTPVNTTFENNIFYFEDKGEWGPKAEGINTVFRNNVYHNILPHPSDSQAIVADPKFVRAGKAGFHINLKTMDALRGYRPRAGSLCIDAAIPIQNAGGIDILKKAVDPDSADIGALEFQGINRR</sequence>
<dbReference type="InterPro" id="IPR012334">
    <property type="entry name" value="Pectin_lyas_fold"/>
</dbReference>
<dbReference type="SMART" id="SM00710">
    <property type="entry name" value="PbH1"/>
    <property type="match status" value="7"/>
</dbReference>
<gene>
    <name evidence="1" type="ORF">JIN83_11555</name>
</gene>